<feature type="repeat" description="WD" evidence="11">
    <location>
        <begin position="256"/>
        <end position="289"/>
    </location>
</feature>
<dbReference type="Pfam" id="PF00400">
    <property type="entry name" value="WD40"/>
    <property type="match status" value="1"/>
</dbReference>
<dbReference type="PhylomeDB" id="A0A060T083"/>
<evidence type="ECO:0000256" key="7">
    <source>
        <dbReference type="ARBA" id="ARBA00022927"/>
    </source>
</evidence>
<evidence type="ECO:0000256" key="11">
    <source>
        <dbReference type="PROSITE-ProRule" id="PRU00221"/>
    </source>
</evidence>
<dbReference type="GO" id="GO:0005053">
    <property type="term" value="F:peroxisome matrix targeting signal-2 binding"/>
    <property type="evidence" value="ECO:0007669"/>
    <property type="project" value="InterPro"/>
</dbReference>
<dbReference type="Pfam" id="PF23609">
    <property type="entry name" value="Beta-prop_EIPR1"/>
    <property type="match status" value="1"/>
</dbReference>
<dbReference type="InterPro" id="IPR001680">
    <property type="entry name" value="WD40_rpt"/>
</dbReference>
<dbReference type="SUPFAM" id="SSF50978">
    <property type="entry name" value="WD40 repeat-like"/>
    <property type="match status" value="1"/>
</dbReference>
<organism evidence="13">
    <name type="scientific">Blastobotrys adeninivorans</name>
    <name type="common">Yeast</name>
    <name type="synonym">Arxula adeninivorans</name>
    <dbReference type="NCBI Taxonomy" id="409370"/>
    <lineage>
        <taxon>Eukaryota</taxon>
        <taxon>Fungi</taxon>
        <taxon>Dikarya</taxon>
        <taxon>Ascomycota</taxon>
        <taxon>Saccharomycotina</taxon>
        <taxon>Dipodascomycetes</taxon>
        <taxon>Dipodascales</taxon>
        <taxon>Trichomonascaceae</taxon>
        <taxon>Blastobotrys</taxon>
    </lineage>
</organism>
<dbReference type="PRINTS" id="PR00320">
    <property type="entry name" value="GPROTEINBRPT"/>
</dbReference>
<dbReference type="SMART" id="SM00320">
    <property type="entry name" value="WD40"/>
    <property type="match status" value="6"/>
</dbReference>
<comment type="subcellular location">
    <subcellularLocation>
        <location evidence="2">Cytoplasm</location>
        <location evidence="2">Cytosol</location>
    </subcellularLocation>
    <subcellularLocation>
        <location evidence="1">Peroxisome matrix</location>
    </subcellularLocation>
</comment>
<dbReference type="GO" id="GO:0005829">
    <property type="term" value="C:cytosol"/>
    <property type="evidence" value="ECO:0007669"/>
    <property type="project" value="UniProtKB-SubCell"/>
</dbReference>
<evidence type="ECO:0000259" key="12">
    <source>
        <dbReference type="Pfam" id="PF23609"/>
    </source>
</evidence>
<protein>
    <recommendedName>
        <fullName evidence="10">Peroxin-7</fullName>
    </recommendedName>
</protein>
<name>A0A060T083_BLAAD</name>
<dbReference type="InterPro" id="IPR015943">
    <property type="entry name" value="WD40/YVTN_repeat-like_dom_sf"/>
</dbReference>
<evidence type="ECO:0000256" key="8">
    <source>
        <dbReference type="ARBA" id="ARBA00023140"/>
    </source>
</evidence>
<dbReference type="InterPro" id="IPR059104">
    <property type="entry name" value="Beta-prop_EIPR1-like"/>
</dbReference>
<dbReference type="PROSITE" id="PS50294">
    <property type="entry name" value="WD_REPEATS_REGION"/>
    <property type="match status" value="2"/>
</dbReference>
<accession>A0A060T083</accession>
<feature type="domain" description="EIPR1-like beta-propeller" evidence="12">
    <location>
        <begin position="173"/>
        <end position="288"/>
    </location>
</feature>
<evidence type="ECO:0000256" key="2">
    <source>
        <dbReference type="ARBA" id="ARBA00004514"/>
    </source>
</evidence>
<dbReference type="GO" id="GO:0005782">
    <property type="term" value="C:peroxisomal matrix"/>
    <property type="evidence" value="ECO:0007669"/>
    <property type="project" value="UniProtKB-SubCell"/>
</dbReference>
<keyword evidence="5 11" id="KW-0853">WD repeat</keyword>
<feature type="repeat" description="WD" evidence="11">
    <location>
        <begin position="173"/>
        <end position="208"/>
    </location>
</feature>
<feature type="repeat" description="WD" evidence="11">
    <location>
        <begin position="232"/>
        <end position="248"/>
    </location>
</feature>
<gene>
    <name evidence="13" type="ORF">GNLVRS02_ARAD1C05940g</name>
</gene>
<feature type="repeat" description="WD" evidence="11">
    <location>
        <begin position="101"/>
        <end position="134"/>
    </location>
</feature>
<reference evidence="13" key="1">
    <citation type="submission" date="2014-02" db="EMBL/GenBank/DDBJ databases">
        <authorList>
            <person name="Genoscope - CEA"/>
        </authorList>
    </citation>
    <scope>NUCLEOTIDE SEQUENCE</scope>
    <source>
        <strain evidence="13">LS3</strain>
    </source>
</reference>
<keyword evidence="3" id="KW-0813">Transport</keyword>
<dbReference type="EMBL" id="HG937693">
    <property type="protein sequence ID" value="CDP34154.1"/>
    <property type="molecule type" value="Genomic_DNA"/>
</dbReference>
<evidence type="ECO:0000256" key="3">
    <source>
        <dbReference type="ARBA" id="ARBA00022448"/>
    </source>
</evidence>
<dbReference type="InterPro" id="IPR036322">
    <property type="entry name" value="WD40_repeat_dom_sf"/>
</dbReference>
<dbReference type="AlphaFoldDB" id="A0A060T083"/>
<dbReference type="Gene3D" id="2.130.10.10">
    <property type="entry name" value="YVTN repeat-like/Quinoprotein amine dehydrogenase"/>
    <property type="match status" value="1"/>
</dbReference>
<evidence type="ECO:0000256" key="1">
    <source>
        <dbReference type="ARBA" id="ARBA00004253"/>
    </source>
</evidence>
<dbReference type="PANTHER" id="PTHR46027:SF1">
    <property type="entry name" value="PEROXISOMAL TARGETING SIGNAL 2 RECEPTOR"/>
    <property type="match status" value="1"/>
</dbReference>
<keyword evidence="6" id="KW-0677">Repeat</keyword>
<sequence>MLSFKTAGFSGYGVQYSPFFDSKIAVASAANFGLVGNGRLYVLDIGADGMIRPQSQFDTQDGLFDLAWSEIHENQIVTANGDGTIKLFDITTAQPYPIKVFQEHTKEVFSVNWNLTDKNLFVSSSWDGTIKVWNPMSQGSVLSINAPATAPPRTQPIPTSQNKAHQQPNPNCIYTVNFSPHNGTMLASAHSDSSVRLFDIRSGPNPTSLIPDAHLGGECLSLDWNKYRPTVLATSGVDKAVKIWDIRNLRSPINDLRAHEYAVRKVSWSPHSQEILLSVSYDTTAFVWNDTTVSGQPFIPTAHHTKGLMTSFDKHSEFVVGCDWSLFGQPGWVATVGWDEMLYVWKAV</sequence>
<reference evidence="13" key="2">
    <citation type="submission" date="2014-06" db="EMBL/GenBank/DDBJ databases">
        <title>The complete genome of Blastobotrys (Arxula) adeninivorans LS3 - a yeast of biotechnological interest.</title>
        <authorList>
            <person name="Kunze G."/>
            <person name="Gaillardin C."/>
            <person name="Czernicka M."/>
            <person name="Durrens P."/>
            <person name="Martin T."/>
            <person name="Boer E."/>
            <person name="Gabaldon T."/>
            <person name="Cruz J."/>
            <person name="Talla E."/>
            <person name="Marck C."/>
            <person name="Goffeau A."/>
            <person name="Barbe V."/>
            <person name="Baret P."/>
            <person name="Baronian K."/>
            <person name="Beier S."/>
            <person name="Bleykasten C."/>
            <person name="Bode R."/>
            <person name="Casaregola S."/>
            <person name="Despons L."/>
            <person name="Fairhead C."/>
            <person name="Giersberg M."/>
            <person name="Gierski P."/>
            <person name="Hahnel U."/>
            <person name="Hartmann A."/>
            <person name="Jankowska D."/>
            <person name="Jubin C."/>
            <person name="Jung P."/>
            <person name="Lafontaine I."/>
            <person name="Leh-Louis V."/>
            <person name="Lemaire M."/>
            <person name="Marcet-Houben M."/>
            <person name="Mascher M."/>
            <person name="Morel G."/>
            <person name="Richard G.-F."/>
            <person name="Riechen J."/>
            <person name="Sacerdot C."/>
            <person name="Sarkar A."/>
            <person name="Savel G."/>
            <person name="Schacherer J."/>
            <person name="Sherman D."/>
            <person name="Straub M.-L."/>
            <person name="Stein N."/>
            <person name="Thierry A."/>
            <person name="Trautwein-Schult A."/>
            <person name="Westhof E."/>
            <person name="Worch S."/>
            <person name="Dujon B."/>
            <person name="Souciet J.-L."/>
            <person name="Wincker P."/>
            <person name="Scholz U."/>
            <person name="Neuveglise N."/>
        </authorList>
    </citation>
    <scope>NUCLEOTIDE SEQUENCE</scope>
    <source>
        <strain evidence="13">LS3</strain>
    </source>
</reference>
<keyword evidence="7" id="KW-0653">Protein transport</keyword>
<dbReference type="GO" id="GO:0016558">
    <property type="term" value="P:protein import into peroxisome matrix"/>
    <property type="evidence" value="ECO:0007669"/>
    <property type="project" value="InterPro"/>
</dbReference>
<evidence type="ECO:0000256" key="5">
    <source>
        <dbReference type="ARBA" id="ARBA00022574"/>
    </source>
</evidence>
<comment type="similarity">
    <text evidence="9">Belongs to the WD repeat peroxin-7 family.</text>
</comment>
<proteinExistence type="inferred from homology"/>
<evidence type="ECO:0000256" key="4">
    <source>
        <dbReference type="ARBA" id="ARBA00022490"/>
    </source>
</evidence>
<keyword evidence="4" id="KW-0963">Cytoplasm</keyword>
<dbReference type="PANTHER" id="PTHR46027">
    <property type="entry name" value="PEROXISOMAL TARGETING SIGNAL 2 RECEPTOR"/>
    <property type="match status" value="1"/>
</dbReference>
<evidence type="ECO:0000256" key="10">
    <source>
        <dbReference type="ARBA" id="ARBA00032565"/>
    </source>
</evidence>
<dbReference type="PROSITE" id="PS50082">
    <property type="entry name" value="WD_REPEATS_2"/>
    <property type="match status" value="4"/>
</dbReference>
<evidence type="ECO:0000256" key="9">
    <source>
        <dbReference type="ARBA" id="ARBA00024017"/>
    </source>
</evidence>
<evidence type="ECO:0000313" key="13">
    <source>
        <dbReference type="EMBL" id="CDP34154.1"/>
    </source>
</evidence>
<dbReference type="InterPro" id="IPR020472">
    <property type="entry name" value="WD40_PAC1"/>
</dbReference>
<dbReference type="InterPro" id="IPR044536">
    <property type="entry name" value="PEX7"/>
</dbReference>
<keyword evidence="8" id="KW-0576">Peroxisome</keyword>
<evidence type="ECO:0000256" key="6">
    <source>
        <dbReference type="ARBA" id="ARBA00022737"/>
    </source>
</evidence>